<accession>A0A843VI21</accession>
<evidence type="ECO:0000256" key="2">
    <source>
        <dbReference type="SAM" id="Phobius"/>
    </source>
</evidence>
<dbReference type="PANTHER" id="PTHR22930:SF259">
    <property type="entry name" value="OS08G0106900 PROTEIN"/>
    <property type="match status" value="1"/>
</dbReference>
<keyword evidence="2" id="KW-1133">Transmembrane helix</keyword>
<reference evidence="3" key="1">
    <citation type="submission" date="2017-07" db="EMBL/GenBank/DDBJ databases">
        <title>Taro Niue Genome Assembly and Annotation.</title>
        <authorList>
            <person name="Atibalentja N."/>
            <person name="Keating K."/>
            <person name="Fields C.J."/>
        </authorList>
    </citation>
    <scope>NUCLEOTIDE SEQUENCE</scope>
    <source>
        <strain evidence="3">Niue_2</strain>
        <tissue evidence="3">Leaf</tissue>
    </source>
</reference>
<dbReference type="OrthoDB" id="1681765at2759"/>
<organism evidence="3 4">
    <name type="scientific">Colocasia esculenta</name>
    <name type="common">Wild taro</name>
    <name type="synonym">Arum esculentum</name>
    <dbReference type="NCBI Taxonomy" id="4460"/>
    <lineage>
        <taxon>Eukaryota</taxon>
        <taxon>Viridiplantae</taxon>
        <taxon>Streptophyta</taxon>
        <taxon>Embryophyta</taxon>
        <taxon>Tracheophyta</taxon>
        <taxon>Spermatophyta</taxon>
        <taxon>Magnoliopsida</taxon>
        <taxon>Liliopsida</taxon>
        <taxon>Araceae</taxon>
        <taxon>Aroideae</taxon>
        <taxon>Colocasieae</taxon>
        <taxon>Colocasia</taxon>
    </lineage>
</organism>
<keyword evidence="4" id="KW-1185">Reference proteome</keyword>
<name>A0A843VI21_COLES</name>
<gene>
    <name evidence="3" type="ORF">Taro_025943</name>
</gene>
<feature type="non-terminal residue" evidence="3">
    <location>
        <position position="1"/>
    </location>
</feature>
<dbReference type="EMBL" id="NMUH01001544">
    <property type="protein sequence ID" value="MQL93300.1"/>
    <property type="molecule type" value="Genomic_DNA"/>
</dbReference>
<protein>
    <recommendedName>
        <fullName evidence="5">DDE Tnp4 domain-containing protein</fullName>
    </recommendedName>
</protein>
<comment type="caution">
    <text evidence="3">The sequence shown here is derived from an EMBL/GenBank/DDBJ whole genome shotgun (WGS) entry which is preliminary data.</text>
</comment>
<keyword evidence="2" id="KW-0472">Membrane</keyword>
<keyword evidence="2" id="KW-0812">Transmembrane</keyword>
<evidence type="ECO:0008006" key="5">
    <source>
        <dbReference type="Google" id="ProtNLM"/>
    </source>
</evidence>
<evidence type="ECO:0000256" key="1">
    <source>
        <dbReference type="SAM" id="MobiDB-lite"/>
    </source>
</evidence>
<dbReference type="AlphaFoldDB" id="A0A843VI21"/>
<evidence type="ECO:0000313" key="3">
    <source>
        <dbReference type="EMBL" id="MQL93300.1"/>
    </source>
</evidence>
<sequence length="304" mass="35181">KTWGFQGVVLFLLKEDLGVPGWCFSSSGCEEKTSCGWVLYFLYVLIMFRAIVAIDLYYGLPVKLAMARYKCYVVWVGHRPETISYYVNCVIKAIALLRFTYTVLPNRTDPVRPRIRHDDRFYPYFKDAIGAIDGTYIPAHILKDRQARYRNRKKVISQNVMGVCGFDLTFHYVGVGFEGVTSDMTILRRAIDVGGFTVPLEYQNRGNALYKNMHDKFNHRHAQLRNLLIVLACCAVHNFIQREHGEDYYFNLSQMDNDEDDDDPPGDPNLGVSPPEMQFNSLDVWFKGRALTIRNDLTRLFREL</sequence>
<dbReference type="InterPro" id="IPR045249">
    <property type="entry name" value="HARBI1-like"/>
</dbReference>
<feature type="transmembrane region" description="Helical" evidence="2">
    <location>
        <begin position="37"/>
        <end position="60"/>
    </location>
</feature>
<feature type="region of interest" description="Disordered" evidence="1">
    <location>
        <begin position="254"/>
        <end position="273"/>
    </location>
</feature>
<feature type="compositionally biased region" description="Acidic residues" evidence="1">
    <location>
        <begin position="256"/>
        <end position="265"/>
    </location>
</feature>
<evidence type="ECO:0000313" key="4">
    <source>
        <dbReference type="Proteomes" id="UP000652761"/>
    </source>
</evidence>
<proteinExistence type="predicted"/>
<dbReference type="Proteomes" id="UP000652761">
    <property type="component" value="Unassembled WGS sequence"/>
</dbReference>
<dbReference type="PANTHER" id="PTHR22930">
    <property type="match status" value="1"/>
</dbReference>